<evidence type="ECO:0000313" key="7">
    <source>
        <dbReference type="Proteomes" id="UP000287651"/>
    </source>
</evidence>
<dbReference type="EMBL" id="AMZH03027122">
    <property type="protein sequence ID" value="RRT34283.1"/>
    <property type="molecule type" value="Genomic_DNA"/>
</dbReference>
<gene>
    <name evidence="6" type="ORF">B296_00055006</name>
</gene>
<comment type="caution">
    <text evidence="6">The sequence shown here is derived from an EMBL/GenBank/DDBJ whole genome shotgun (WGS) entry which is preliminary data.</text>
</comment>
<protein>
    <recommendedName>
        <fullName evidence="5">BRX domain-containing protein</fullName>
    </recommendedName>
</protein>
<dbReference type="PANTHER" id="PTHR46058">
    <property type="entry name" value="PROTEIN BREVIS RADIX-LIKE 1"/>
    <property type="match status" value="1"/>
</dbReference>
<dbReference type="InterPro" id="IPR013591">
    <property type="entry name" value="Brevis_radix_dom"/>
</dbReference>
<name>A0A426X471_ENSVE</name>
<evidence type="ECO:0000256" key="1">
    <source>
        <dbReference type="ARBA" id="ARBA00004123"/>
    </source>
</evidence>
<accession>A0A426X471</accession>
<dbReference type="AlphaFoldDB" id="A0A426X471"/>
<feature type="region of interest" description="Disordered" evidence="4">
    <location>
        <begin position="196"/>
        <end position="242"/>
    </location>
</feature>
<organism evidence="6 7">
    <name type="scientific">Ensete ventricosum</name>
    <name type="common">Abyssinian banana</name>
    <name type="synonym">Musa ensete</name>
    <dbReference type="NCBI Taxonomy" id="4639"/>
    <lineage>
        <taxon>Eukaryota</taxon>
        <taxon>Viridiplantae</taxon>
        <taxon>Streptophyta</taxon>
        <taxon>Embryophyta</taxon>
        <taxon>Tracheophyta</taxon>
        <taxon>Spermatophyta</taxon>
        <taxon>Magnoliopsida</taxon>
        <taxon>Liliopsida</taxon>
        <taxon>Zingiberales</taxon>
        <taxon>Musaceae</taxon>
        <taxon>Ensete</taxon>
    </lineage>
</organism>
<evidence type="ECO:0000256" key="4">
    <source>
        <dbReference type="SAM" id="MobiDB-lite"/>
    </source>
</evidence>
<sequence>MACCLPAKRYKGVAYHHKLKDMVLKFSGTHRHCKGGGSSSSFGKSKTLHHHQFRDRSSYLDKDVAASDAGSHYDFIRAAGSASSTPAWDFSSYSNNNVGQYEEEGSSYGGKWIQQQVEEDAVAVEEEGEPKEWMAQVEPGVHITFVSLPGGAGNDLKRIRFSREMFNKWQAQRWWGENYDRIMELYNVQRFSRQAFPTPPRSDDGEVSGTLIAKSFPVNPPPTGKERLSKSTYGPPSTSGRRAYCPPVPDPSQHLLLPQYFYPAAFATAPAAVVKGECSSMDASRTTTSSRASVSISNASDLDVTEWVKQDEPGVRITIRELPDGTRELRRVRFR</sequence>
<reference evidence="6 7" key="1">
    <citation type="journal article" date="2014" name="Agronomy (Basel)">
        <title>A Draft Genome Sequence for Ensete ventricosum, the Drought-Tolerant Tree Against Hunger.</title>
        <authorList>
            <person name="Harrison J."/>
            <person name="Moore K.A."/>
            <person name="Paszkiewicz K."/>
            <person name="Jones T."/>
            <person name="Grant M."/>
            <person name="Ambacheew D."/>
            <person name="Muzemil S."/>
            <person name="Studholme D.J."/>
        </authorList>
    </citation>
    <scope>NUCLEOTIDE SEQUENCE [LARGE SCALE GENOMIC DNA]</scope>
</reference>
<evidence type="ECO:0000256" key="3">
    <source>
        <dbReference type="ARBA" id="ARBA00023242"/>
    </source>
</evidence>
<dbReference type="Proteomes" id="UP000287651">
    <property type="component" value="Unassembled WGS sequence"/>
</dbReference>
<evidence type="ECO:0000256" key="2">
    <source>
        <dbReference type="ARBA" id="ARBA00009057"/>
    </source>
</evidence>
<dbReference type="PROSITE" id="PS51514">
    <property type="entry name" value="BRX"/>
    <property type="match status" value="2"/>
</dbReference>
<dbReference type="InterPro" id="IPR044532">
    <property type="entry name" value="BRX-like"/>
</dbReference>
<proteinExistence type="inferred from homology"/>
<feature type="compositionally biased region" description="Polar residues" evidence="4">
    <location>
        <begin position="230"/>
        <end position="240"/>
    </location>
</feature>
<dbReference type="PANTHER" id="PTHR46058:SF26">
    <property type="entry name" value="PROTEIN BREVIS RADIX-LIKE 1"/>
    <property type="match status" value="1"/>
</dbReference>
<dbReference type="Pfam" id="PF08381">
    <property type="entry name" value="BRX"/>
    <property type="match status" value="2"/>
</dbReference>
<comment type="subcellular location">
    <subcellularLocation>
        <location evidence="1">Nucleus</location>
    </subcellularLocation>
</comment>
<dbReference type="GO" id="GO:0005634">
    <property type="term" value="C:nucleus"/>
    <property type="evidence" value="ECO:0007669"/>
    <property type="project" value="UniProtKB-SubCell"/>
</dbReference>
<comment type="similarity">
    <text evidence="2">Belongs to the BRX family.</text>
</comment>
<evidence type="ECO:0000313" key="6">
    <source>
        <dbReference type="EMBL" id="RRT34283.1"/>
    </source>
</evidence>
<feature type="domain" description="BRX" evidence="5">
    <location>
        <begin position="131"/>
        <end position="187"/>
    </location>
</feature>
<keyword evidence="3" id="KW-0539">Nucleus</keyword>
<feature type="domain" description="BRX" evidence="5">
    <location>
        <begin position="305"/>
        <end position="335"/>
    </location>
</feature>
<evidence type="ECO:0000259" key="5">
    <source>
        <dbReference type="PROSITE" id="PS51514"/>
    </source>
</evidence>